<accession>A0ABU6RL00</accession>
<sequence>MGADGDPYVAVVPVGELSGGAMALARSGRTDRRAVAGGVTDNTTVVMAGSTTGNGARAADTAAAVMAEGMPTARAGSTETPDTAELG</sequence>
<keyword evidence="2" id="KW-1185">Reference proteome</keyword>
<name>A0ABU6RL00_9FABA</name>
<organism evidence="1 2">
    <name type="scientific">Stylosanthes scabra</name>
    <dbReference type="NCBI Taxonomy" id="79078"/>
    <lineage>
        <taxon>Eukaryota</taxon>
        <taxon>Viridiplantae</taxon>
        <taxon>Streptophyta</taxon>
        <taxon>Embryophyta</taxon>
        <taxon>Tracheophyta</taxon>
        <taxon>Spermatophyta</taxon>
        <taxon>Magnoliopsida</taxon>
        <taxon>eudicotyledons</taxon>
        <taxon>Gunneridae</taxon>
        <taxon>Pentapetalae</taxon>
        <taxon>rosids</taxon>
        <taxon>fabids</taxon>
        <taxon>Fabales</taxon>
        <taxon>Fabaceae</taxon>
        <taxon>Papilionoideae</taxon>
        <taxon>50 kb inversion clade</taxon>
        <taxon>dalbergioids sensu lato</taxon>
        <taxon>Dalbergieae</taxon>
        <taxon>Pterocarpus clade</taxon>
        <taxon>Stylosanthes</taxon>
    </lineage>
</organism>
<dbReference type="Proteomes" id="UP001341840">
    <property type="component" value="Unassembled WGS sequence"/>
</dbReference>
<reference evidence="1 2" key="1">
    <citation type="journal article" date="2023" name="Plants (Basel)">
        <title>Bridging the Gap: Combining Genomics and Transcriptomics Approaches to Understand Stylosanthes scabra, an Orphan Legume from the Brazilian Caatinga.</title>
        <authorList>
            <person name="Ferreira-Neto J.R.C."/>
            <person name="da Silva M.D."/>
            <person name="Binneck E."/>
            <person name="de Melo N.F."/>
            <person name="da Silva R.H."/>
            <person name="de Melo A.L.T.M."/>
            <person name="Pandolfi V."/>
            <person name="Bustamante F.O."/>
            <person name="Brasileiro-Vidal A.C."/>
            <person name="Benko-Iseppon A.M."/>
        </authorList>
    </citation>
    <scope>NUCLEOTIDE SEQUENCE [LARGE SCALE GENOMIC DNA]</scope>
    <source>
        <tissue evidence="1">Leaves</tissue>
    </source>
</reference>
<dbReference type="EMBL" id="JASCZI010030771">
    <property type="protein sequence ID" value="MED6124731.1"/>
    <property type="molecule type" value="Genomic_DNA"/>
</dbReference>
<evidence type="ECO:0000313" key="2">
    <source>
        <dbReference type="Proteomes" id="UP001341840"/>
    </source>
</evidence>
<evidence type="ECO:0000313" key="1">
    <source>
        <dbReference type="EMBL" id="MED6124731.1"/>
    </source>
</evidence>
<protein>
    <submittedName>
        <fullName evidence="1">Uncharacterized protein</fullName>
    </submittedName>
</protein>
<proteinExistence type="predicted"/>
<gene>
    <name evidence="1" type="ORF">PIB30_061702</name>
</gene>
<comment type="caution">
    <text evidence="1">The sequence shown here is derived from an EMBL/GenBank/DDBJ whole genome shotgun (WGS) entry which is preliminary data.</text>
</comment>